<name>A0ABS2R271_9BACI</name>
<gene>
    <name evidence="2" type="ORF">JOC94_000638</name>
</gene>
<dbReference type="EMBL" id="JAFBFH010000003">
    <property type="protein sequence ID" value="MBM7713669.1"/>
    <property type="molecule type" value="Genomic_DNA"/>
</dbReference>
<reference evidence="2 3" key="1">
    <citation type="submission" date="2021-01" db="EMBL/GenBank/DDBJ databases">
        <title>Genomic Encyclopedia of Type Strains, Phase IV (KMG-IV): sequencing the most valuable type-strain genomes for metagenomic binning, comparative biology and taxonomic classification.</title>
        <authorList>
            <person name="Goeker M."/>
        </authorList>
    </citation>
    <scope>NUCLEOTIDE SEQUENCE [LARGE SCALE GENOMIC DNA]</scope>
    <source>
        <strain evidence="2 3">DSM 105453</strain>
    </source>
</reference>
<evidence type="ECO:0000256" key="1">
    <source>
        <dbReference type="SAM" id="Phobius"/>
    </source>
</evidence>
<organism evidence="2 3">
    <name type="scientific">Siminovitchia thermophila</name>
    <dbReference type="NCBI Taxonomy" id="1245522"/>
    <lineage>
        <taxon>Bacteria</taxon>
        <taxon>Bacillati</taxon>
        <taxon>Bacillota</taxon>
        <taxon>Bacilli</taxon>
        <taxon>Bacillales</taxon>
        <taxon>Bacillaceae</taxon>
        <taxon>Siminovitchia</taxon>
    </lineage>
</organism>
<keyword evidence="1" id="KW-0472">Membrane</keyword>
<protein>
    <submittedName>
        <fullName evidence="2">Uncharacterized protein</fullName>
    </submittedName>
</protein>
<keyword evidence="3" id="KW-1185">Reference proteome</keyword>
<feature type="transmembrane region" description="Helical" evidence="1">
    <location>
        <begin position="6"/>
        <end position="27"/>
    </location>
</feature>
<keyword evidence="1" id="KW-1133">Transmembrane helix</keyword>
<accession>A0ABS2R271</accession>
<comment type="caution">
    <text evidence="2">The sequence shown here is derived from an EMBL/GenBank/DDBJ whole genome shotgun (WGS) entry which is preliminary data.</text>
</comment>
<keyword evidence="1" id="KW-0812">Transmembrane</keyword>
<dbReference type="Proteomes" id="UP000823485">
    <property type="component" value="Unassembled WGS sequence"/>
</dbReference>
<sequence length="60" mass="7001">MHKPKSAVFGAFLLVERICKLLFVMILRIDQVGSQPLGDLQERKLIQTLRHLHQTVHRQL</sequence>
<evidence type="ECO:0000313" key="3">
    <source>
        <dbReference type="Proteomes" id="UP000823485"/>
    </source>
</evidence>
<proteinExistence type="predicted"/>
<evidence type="ECO:0000313" key="2">
    <source>
        <dbReference type="EMBL" id="MBM7713669.1"/>
    </source>
</evidence>